<keyword evidence="3" id="KW-0675">Receptor</keyword>
<dbReference type="SUPFAM" id="SSF51206">
    <property type="entry name" value="cAMP-binding domain-like"/>
    <property type="match status" value="1"/>
</dbReference>
<organism evidence="3 4">
    <name type="scientific">Alienimonas californiensis</name>
    <dbReference type="NCBI Taxonomy" id="2527989"/>
    <lineage>
        <taxon>Bacteria</taxon>
        <taxon>Pseudomonadati</taxon>
        <taxon>Planctomycetota</taxon>
        <taxon>Planctomycetia</taxon>
        <taxon>Planctomycetales</taxon>
        <taxon>Planctomycetaceae</taxon>
        <taxon>Alienimonas</taxon>
    </lineage>
</organism>
<reference evidence="3 4" key="1">
    <citation type="submission" date="2019-02" db="EMBL/GenBank/DDBJ databases">
        <title>Deep-cultivation of Planctomycetes and their phenomic and genomic characterization uncovers novel biology.</title>
        <authorList>
            <person name="Wiegand S."/>
            <person name="Jogler M."/>
            <person name="Boedeker C."/>
            <person name="Pinto D."/>
            <person name="Vollmers J."/>
            <person name="Rivas-Marin E."/>
            <person name="Kohn T."/>
            <person name="Peeters S.H."/>
            <person name="Heuer A."/>
            <person name="Rast P."/>
            <person name="Oberbeckmann S."/>
            <person name="Bunk B."/>
            <person name="Jeske O."/>
            <person name="Meyerdierks A."/>
            <person name="Storesund J.E."/>
            <person name="Kallscheuer N."/>
            <person name="Luecker S."/>
            <person name="Lage O.M."/>
            <person name="Pohl T."/>
            <person name="Merkel B.J."/>
            <person name="Hornburger P."/>
            <person name="Mueller R.-W."/>
            <person name="Bruemmer F."/>
            <person name="Labrenz M."/>
            <person name="Spormann A.M."/>
            <person name="Op den Camp H."/>
            <person name="Overmann J."/>
            <person name="Amann R."/>
            <person name="Jetten M.S.M."/>
            <person name="Mascher T."/>
            <person name="Medema M.H."/>
            <person name="Devos D.P."/>
            <person name="Kaster A.-K."/>
            <person name="Ovreas L."/>
            <person name="Rohde M."/>
            <person name="Galperin M.Y."/>
            <person name="Jogler C."/>
        </authorList>
    </citation>
    <scope>NUCLEOTIDE SEQUENCE [LARGE SCALE GENOMIC DNA]</scope>
    <source>
        <strain evidence="3 4">CA12</strain>
    </source>
</reference>
<dbReference type="Gene3D" id="2.60.120.10">
    <property type="entry name" value="Jelly Rolls"/>
    <property type="match status" value="1"/>
</dbReference>
<protein>
    <submittedName>
        <fullName evidence="3">cAMP receptor protein</fullName>
    </submittedName>
</protein>
<evidence type="ECO:0000313" key="3">
    <source>
        <dbReference type="EMBL" id="QDT18045.1"/>
    </source>
</evidence>
<evidence type="ECO:0000256" key="1">
    <source>
        <dbReference type="SAM" id="MobiDB-lite"/>
    </source>
</evidence>
<dbReference type="InterPro" id="IPR050397">
    <property type="entry name" value="Env_Response_Regulators"/>
</dbReference>
<evidence type="ECO:0000313" key="4">
    <source>
        <dbReference type="Proteomes" id="UP000318741"/>
    </source>
</evidence>
<dbReference type="PANTHER" id="PTHR24567">
    <property type="entry name" value="CRP FAMILY TRANSCRIPTIONAL REGULATORY PROTEIN"/>
    <property type="match status" value="1"/>
</dbReference>
<dbReference type="GO" id="GO:0003700">
    <property type="term" value="F:DNA-binding transcription factor activity"/>
    <property type="evidence" value="ECO:0007669"/>
    <property type="project" value="TreeGrafter"/>
</dbReference>
<evidence type="ECO:0000259" key="2">
    <source>
        <dbReference type="PROSITE" id="PS50042"/>
    </source>
</evidence>
<sequence>MPAALASAARKTPSAKSPPASGREGNEHAAGKGTVEPNRAGLSVAELVAMDQSDQDAPAVTPADLEVCPAFTKLTNSQRREFLDLASRHRFKAGETILEEGRETRCLWFILSGACEVVKTVPDGGDRVLATLEAGALFGEMSFFNPGPHSADVRAISDCTVLRMTAGNWAVLEQIGLRPAFHIARHTAAVMSDRLRRMDDWITKVLDETPDPAARAKRNDEWNDFRRKLFNG</sequence>
<dbReference type="AlphaFoldDB" id="A0A517PFA3"/>
<feature type="region of interest" description="Disordered" evidence="1">
    <location>
        <begin position="1"/>
        <end position="38"/>
    </location>
</feature>
<dbReference type="GO" id="GO:0005829">
    <property type="term" value="C:cytosol"/>
    <property type="evidence" value="ECO:0007669"/>
    <property type="project" value="TreeGrafter"/>
</dbReference>
<accession>A0A517PFA3</accession>
<dbReference type="Pfam" id="PF00027">
    <property type="entry name" value="cNMP_binding"/>
    <property type="match status" value="1"/>
</dbReference>
<dbReference type="InterPro" id="IPR014710">
    <property type="entry name" value="RmlC-like_jellyroll"/>
</dbReference>
<dbReference type="OrthoDB" id="282820at2"/>
<dbReference type="SMART" id="SM00100">
    <property type="entry name" value="cNMP"/>
    <property type="match status" value="1"/>
</dbReference>
<dbReference type="CDD" id="cd00038">
    <property type="entry name" value="CAP_ED"/>
    <property type="match status" value="1"/>
</dbReference>
<dbReference type="PROSITE" id="PS50042">
    <property type="entry name" value="CNMP_BINDING_3"/>
    <property type="match status" value="1"/>
</dbReference>
<dbReference type="PANTHER" id="PTHR24567:SF74">
    <property type="entry name" value="HTH-TYPE TRANSCRIPTIONAL REGULATOR ARCR"/>
    <property type="match status" value="1"/>
</dbReference>
<feature type="domain" description="Cyclic nucleotide-binding" evidence="2">
    <location>
        <begin position="70"/>
        <end position="164"/>
    </location>
</feature>
<keyword evidence="4" id="KW-1185">Reference proteome</keyword>
<dbReference type="KEGG" id="acaf:CA12_41840"/>
<dbReference type="EMBL" id="CP036265">
    <property type="protein sequence ID" value="QDT18045.1"/>
    <property type="molecule type" value="Genomic_DNA"/>
</dbReference>
<dbReference type="InterPro" id="IPR018490">
    <property type="entry name" value="cNMP-bd_dom_sf"/>
</dbReference>
<name>A0A517PFA3_9PLAN</name>
<dbReference type="InterPro" id="IPR000595">
    <property type="entry name" value="cNMP-bd_dom"/>
</dbReference>
<proteinExistence type="predicted"/>
<gene>
    <name evidence="3" type="primary">crp</name>
    <name evidence="3" type="ORF">CA12_41840</name>
</gene>
<dbReference type="Proteomes" id="UP000318741">
    <property type="component" value="Chromosome"/>
</dbReference>